<evidence type="ECO:0000313" key="1">
    <source>
        <dbReference type="EMBL" id="GBM10314.1"/>
    </source>
</evidence>
<dbReference type="AlphaFoldDB" id="A0A4Y2D2X3"/>
<proteinExistence type="predicted"/>
<dbReference type="Proteomes" id="UP000499080">
    <property type="component" value="Unassembled WGS sequence"/>
</dbReference>
<sequence>MTRTIPELAPLSPNFRSTPAIGLTTDDLTCIRPTYTADLLMESGFEPVTLRLPSQDLTTRLPRPSTYVLCSCKSVHLQIRNVLRKVDFLSHLLKMNLKK</sequence>
<evidence type="ECO:0000313" key="2">
    <source>
        <dbReference type="Proteomes" id="UP000499080"/>
    </source>
</evidence>
<reference evidence="1 2" key="1">
    <citation type="journal article" date="2019" name="Sci. Rep.">
        <title>Orb-weaving spider Araneus ventricosus genome elucidates the spidroin gene catalogue.</title>
        <authorList>
            <person name="Kono N."/>
            <person name="Nakamura H."/>
            <person name="Ohtoshi R."/>
            <person name="Moran D.A.P."/>
            <person name="Shinohara A."/>
            <person name="Yoshida Y."/>
            <person name="Fujiwara M."/>
            <person name="Mori M."/>
            <person name="Tomita M."/>
            <person name="Arakawa K."/>
        </authorList>
    </citation>
    <scope>NUCLEOTIDE SEQUENCE [LARGE SCALE GENOMIC DNA]</scope>
</reference>
<comment type="caution">
    <text evidence="1">The sequence shown here is derived from an EMBL/GenBank/DDBJ whole genome shotgun (WGS) entry which is preliminary data.</text>
</comment>
<gene>
    <name evidence="1" type="ORF">AVEN_50025_1</name>
</gene>
<dbReference type="EMBL" id="BGPR01000283">
    <property type="protein sequence ID" value="GBM10314.1"/>
    <property type="molecule type" value="Genomic_DNA"/>
</dbReference>
<accession>A0A4Y2D2X3</accession>
<protein>
    <submittedName>
        <fullName evidence="1">Uncharacterized protein</fullName>
    </submittedName>
</protein>
<keyword evidence="2" id="KW-1185">Reference proteome</keyword>
<name>A0A4Y2D2X3_ARAVE</name>
<organism evidence="1 2">
    <name type="scientific">Araneus ventricosus</name>
    <name type="common">Orbweaver spider</name>
    <name type="synonym">Epeira ventricosa</name>
    <dbReference type="NCBI Taxonomy" id="182803"/>
    <lineage>
        <taxon>Eukaryota</taxon>
        <taxon>Metazoa</taxon>
        <taxon>Ecdysozoa</taxon>
        <taxon>Arthropoda</taxon>
        <taxon>Chelicerata</taxon>
        <taxon>Arachnida</taxon>
        <taxon>Araneae</taxon>
        <taxon>Araneomorphae</taxon>
        <taxon>Entelegynae</taxon>
        <taxon>Araneoidea</taxon>
        <taxon>Araneidae</taxon>
        <taxon>Araneus</taxon>
    </lineage>
</organism>